<keyword evidence="2" id="KW-1003">Cell membrane</keyword>
<dbReference type="OrthoDB" id="5659754at2"/>
<feature type="transmembrane region" description="Helical" evidence="8">
    <location>
        <begin position="299"/>
        <end position="322"/>
    </location>
</feature>
<feature type="transmembrane region" description="Helical" evidence="8">
    <location>
        <begin position="95"/>
        <end position="114"/>
    </location>
</feature>
<keyword evidence="4 8" id="KW-0812">Transmembrane</keyword>
<dbReference type="InterPro" id="IPR018584">
    <property type="entry name" value="GT87"/>
</dbReference>
<protein>
    <submittedName>
        <fullName evidence="9">Mannosyltransferase</fullName>
    </submittedName>
</protein>
<reference evidence="9 10" key="1">
    <citation type="submission" date="2018-06" db="EMBL/GenBank/DDBJ databases">
        <authorList>
            <consortium name="Pathogen Informatics"/>
            <person name="Doyle S."/>
        </authorList>
    </citation>
    <scope>NUCLEOTIDE SEQUENCE [LARGE SCALE GENOMIC DNA]</scope>
    <source>
        <strain evidence="9 10">NCTC13316</strain>
    </source>
</reference>
<dbReference type="GO" id="GO:0005886">
    <property type="term" value="C:plasma membrane"/>
    <property type="evidence" value="ECO:0007669"/>
    <property type="project" value="UniProtKB-SubCell"/>
</dbReference>
<dbReference type="Pfam" id="PF09594">
    <property type="entry name" value="GT87"/>
    <property type="match status" value="1"/>
</dbReference>
<keyword evidence="5 8" id="KW-1133">Transmembrane helix</keyword>
<gene>
    <name evidence="9" type="ORF">NCTC13316_00388</name>
</gene>
<evidence type="ECO:0000256" key="7">
    <source>
        <dbReference type="ARBA" id="ARBA00024033"/>
    </source>
</evidence>
<name>A0A378JQB2_9GAMM</name>
<dbReference type="GO" id="GO:0016758">
    <property type="term" value="F:hexosyltransferase activity"/>
    <property type="evidence" value="ECO:0007669"/>
    <property type="project" value="InterPro"/>
</dbReference>
<dbReference type="EMBL" id="UGOD01000001">
    <property type="protein sequence ID" value="STX50312.1"/>
    <property type="molecule type" value="Genomic_DNA"/>
</dbReference>
<evidence type="ECO:0000256" key="5">
    <source>
        <dbReference type="ARBA" id="ARBA00022989"/>
    </source>
</evidence>
<comment type="subcellular location">
    <subcellularLocation>
        <location evidence="1">Cell membrane</location>
        <topology evidence="1">Multi-pass membrane protein</topology>
    </subcellularLocation>
</comment>
<feature type="transmembrane region" description="Helical" evidence="8">
    <location>
        <begin position="264"/>
        <end position="283"/>
    </location>
</feature>
<feature type="transmembrane region" description="Helical" evidence="8">
    <location>
        <begin position="368"/>
        <end position="390"/>
    </location>
</feature>
<keyword evidence="9" id="KW-0328">Glycosyltransferase</keyword>
<dbReference type="RefSeq" id="WP_115330020.1">
    <property type="nucleotide sequence ID" value="NZ_CAAAHP010000009.1"/>
</dbReference>
<comment type="similarity">
    <text evidence="7">Belongs to the glycosyltransferase 87 family.</text>
</comment>
<evidence type="ECO:0000313" key="10">
    <source>
        <dbReference type="Proteomes" id="UP000254794"/>
    </source>
</evidence>
<dbReference type="Proteomes" id="UP000254794">
    <property type="component" value="Unassembled WGS sequence"/>
</dbReference>
<evidence type="ECO:0000256" key="8">
    <source>
        <dbReference type="SAM" id="Phobius"/>
    </source>
</evidence>
<proteinExistence type="inferred from homology"/>
<evidence type="ECO:0000256" key="6">
    <source>
        <dbReference type="ARBA" id="ARBA00023136"/>
    </source>
</evidence>
<feature type="transmembrane region" description="Helical" evidence="8">
    <location>
        <begin position="12"/>
        <end position="31"/>
    </location>
</feature>
<keyword evidence="6 8" id="KW-0472">Membrane</keyword>
<accession>A0A378JQB2</accession>
<evidence type="ECO:0000256" key="1">
    <source>
        <dbReference type="ARBA" id="ARBA00004651"/>
    </source>
</evidence>
<dbReference type="AlphaFoldDB" id="A0A378JQB2"/>
<feature type="transmembrane region" description="Helical" evidence="8">
    <location>
        <begin position="342"/>
        <end position="361"/>
    </location>
</feature>
<evidence type="ECO:0000313" key="9">
    <source>
        <dbReference type="EMBL" id="STX50312.1"/>
    </source>
</evidence>
<feature type="transmembrane region" description="Helical" evidence="8">
    <location>
        <begin position="410"/>
        <end position="431"/>
    </location>
</feature>
<feature type="transmembrane region" description="Helical" evidence="8">
    <location>
        <begin position="201"/>
        <end position="222"/>
    </location>
</feature>
<feature type="transmembrane region" description="Helical" evidence="8">
    <location>
        <begin position="126"/>
        <end position="159"/>
    </location>
</feature>
<feature type="transmembrane region" description="Helical" evidence="8">
    <location>
        <begin position="171"/>
        <end position="194"/>
    </location>
</feature>
<organism evidence="9 10">
    <name type="scientific">Legionella busanensis</name>
    <dbReference type="NCBI Taxonomy" id="190655"/>
    <lineage>
        <taxon>Bacteria</taxon>
        <taxon>Pseudomonadati</taxon>
        <taxon>Pseudomonadota</taxon>
        <taxon>Gammaproteobacteria</taxon>
        <taxon>Legionellales</taxon>
        <taxon>Legionellaceae</taxon>
        <taxon>Legionella</taxon>
    </lineage>
</organism>
<evidence type="ECO:0000256" key="3">
    <source>
        <dbReference type="ARBA" id="ARBA00022679"/>
    </source>
</evidence>
<evidence type="ECO:0000256" key="4">
    <source>
        <dbReference type="ARBA" id="ARBA00022692"/>
    </source>
</evidence>
<keyword evidence="10" id="KW-1185">Reference proteome</keyword>
<keyword evidence="3 9" id="KW-0808">Transferase</keyword>
<sequence length="435" mass="51168">MTKLQIFPNLSKAFFIFLVMITYILLFYFLFKLDLRLDFVSFYASALAYNNHSNPYTSLSATFLSTNEKLPINLNPPFFMEILRPLAFLNYKEAVVLWSVSIFILGLIGAYFSFKLTLKPALFRKNWLYCLVIYIAFYPTIMSTNLAQIGGLLLFFIVIGYNFYRQNNDVYAGLLWGIITSLKLFPALLFIFAWKEKRYRVLIIMIMTCLTAHLIPVFTYGIQIYNNYFSLLGRVLWYGDSWNASIYGFLFRFLVDPYSRNPDLWLVQLIYYITFISGLIWYIKRLNYLERNRNNHRSFCLTLVVMLVLSPLGWLYYFPLLIMPLVDLYESIEQGPPITLDMSLWIISFLFVNFPIGYLAAHQMPPDIFYKLTCFSVYFYGLLIMAYLLSKPNVRHEVSSLKQNMREKNYLLFPAMLILSFGLFIPLIVFVTHLP</sequence>
<evidence type="ECO:0000256" key="2">
    <source>
        <dbReference type="ARBA" id="ARBA00022475"/>
    </source>
</evidence>